<evidence type="ECO:0000256" key="1">
    <source>
        <dbReference type="SAM" id="Phobius"/>
    </source>
</evidence>
<protein>
    <recommendedName>
        <fullName evidence="4">Branched-chain amino acid ABC transporter permease</fullName>
    </recommendedName>
</protein>
<organism evidence="2 3">
    <name type="scientific">Devosia rhodophyticola</name>
    <dbReference type="NCBI Taxonomy" id="3026423"/>
    <lineage>
        <taxon>Bacteria</taxon>
        <taxon>Pseudomonadati</taxon>
        <taxon>Pseudomonadota</taxon>
        <taxon>Alphaproteobacteria</taxon>
        <taxon>Hyphomicrobiales</taxon>
        <taxon>Devosiaceae</taxon>
        <taxon>Devosia</taxon>
    </lineage>
</organism>
<keyword evidence="3" id="KW-1185">Reference proteome</keyword>
<dbReference type="InterPro" id="IPR043428">
    <property type="entry name" value="LivM-like"/>
</dbReference>
<dbReference type="Proteomes" id="UP001222118">
    <property type="component" value="Chromosome"/>
</dbReference>
<keyword evidence="1" id="KW-0472">Membrane</keyword>
<evidence type="ECO:0000313" key="3">
    <source>
        <dbReference type="Proteomes" id="UP001222118"/>
    </source>
</evidence>
<sequence length="98" mass="10165">MAQSRSNSLGDIVALFDEPRNRYIAFAVIIGLLIIAPATLGPYATVILTNALLYVVLALGLNVVVGYAGLLDLGYAAFLPSVPIPSAFSATRLASISG</sequence>
<evidence type="ECO:0000313" key="2">
    <source>
        <dbReference type="EMBL" id="WDR06475.1"/>
    </source>
</evidence>
<feature type="transmembrane region" description="Helical" evidence="1">
    <location>
        <begin position="51"/>
        <end position="70"/>
    </location>
</feature>
<feature type="transmembrane region" description="Helical" evidence="1">
    <location>
        <begin position="23"/>
        <end position="44"/>
    </location>
</feature>
<dbReference type="PANTHER" id="PTHR30482">
    <property type="entry name" value="HIGH-AFFINITY BRANCHED-CHAIN AMINO ACID TRANSPORT SYSTEM PERMEASE"/>
    <property type="match status" value="1"/>
</dbReference>
<name>A0ABY7YZN8_9HYPH</name>
<proteinExistence type="predicted"/>
<accession>A0ABY7YZN8</accession>
<evidence type="ECO:0008006" key="4">
    <source>
        <dbReference type="Google" id="ProtNLM"/>
    </source>
</evidence>
<keyword evidence="1" id="KW-0812">Transmembrane</keyword>
<reference evidence="2 3" key="1">
    <citation type="submission" date="2023-02" db="EMBL/GenBank/DDBJ databases">
        <title>Devosia chondri sp. nov., isolated from the phycosphere of marine algae.</title>
        <authorList>
            <person name="Kim J.M."/>
            <person name="Lee J.K."/>
            <person name="Choi B.J."/>
            <person name="Bayburt H."/>
            <person name="Jeon C.O."/>
        </authorList>
    </citation>
    <scope>NUCLEOTIDE SEQUENCE [LARGE SCALE GENOMIC DNA]</scope>
    <source>
        <strain evidence="2 3">G2-5</strain>
    </source>
</reference>
<dbReference type="RefSeq" id="WP_282211989.1">
    <property type="nucleotide sequence ID" value="NZ_CP118247.1"/>
</dbReference>
<dbReference type="PANTHER" id="PTHR30482:SF10">
    <property type="entry name" value="HIGH-AFFINITY BRANCHED-CHAIN AMINO ACID TRANSPORT PROTEIN BRAE"/>
    <property type="match status" value="1"/>
</dbReference>
<keyword evidence="1" id="KW-1133">Transmembrane helix</keyword>
<dbReference type="EMBL" id="CP118247">
    <property type="protein sequence ID" value="WDR06475.1"/>
    <property type="molecule type" value="Genomic_DNA"/>
</dbReference>
<gene>
    <name evidence="2" type="ORF">PSQ90_03120</name>
</gene>